<evidence type="ECO:0000256" key="3">
    <source>
        <dbReference type="ARBA" id="ARBA00011060"/>
    </source>
</evidence>
<proteinExistence type="inferred from homology"/>
<dbReference type="PANTHER" id="PTHR31740:SF2">
    <property type="entry name" value="CENTROMERE PROTEIN L"/>
    <property type="match status" value="1"/>
</dbReference>
<evidence type="ECO:0000313" key="8">
    <source>
        <dbReference type="Ensembl" id="ENSSORP00005043746.1"/>
    </source>
</evidence>
<name>A0A673BM01_9TELE</name>
<dbReference type="PANTHER" id="PTHR31740">
    <property type="entry name" value="CENTROMERE PROTEIN L"/>
    <property type="match status" value="1"/>
</dbReference>
<gene>
    <name evidence="8" type="primary">cenpl</name>
</gene>
<reference evidence="8" key="2">
    <citation type="submission" date="2025-08" db="UniProtKB">
        <authorList>
            <consortium name="Ensembl"/>
        </authorList>
    </citation>
    <scope>IDENTIFICATION</scope>
</reference>
<protein>
    <recommendedName>
        <fullName evidence="4">Centromere protein L</fullName>
    </recommendedName>
</protein>
<keyword evidence="7" id="KW-0137">Centromere</keyword>
<accession>A0A673BM01</accession>
<keyword evidence="6" id="KW-0539">Nucleus</keyword>
<evidence type="ECO:0000256" key="7">
    <source>
        <dbReference type="ARBA" id="ARBA00023328"/>
    </source>
</evidence>
<evidence type="ECO:0000256" key="6">
    <source>
        <dbReference type="ARBA" id="ARBA00023242"/>
    </source>
</evidence>
<comment type="similarity">
    <text evidence="3">Belongs to the CENP-L/IML3 family.</text>
</comment>
<keyword evidence="9" id="KW-1185">Reference proteome</keyword>
<evidence type="ECO:0000313" key="9">
    <source>
        <dbReference type="Proteomes" id="UP000472271"/>
    </source>
</evidence>
<reference evidence="8" key="1">
    <citation type="submission" date="2019-06" db="EMBL/GenBank/DDBJ databases">
        <authorList>
            <consortium name="Wellcome Sanger Institute Data Sharing"/>
        </authorList>
    </citation>
    <scope>NUCLEOTIDE SEQUENCE [LARGE SCALE GENOMIC DNA]</scope>
</reference>
<dbReference type="FunCoup" id="A0A673BM01">
    <property type="interactions" value="1528"/>
</dbReference>
<dbReference type="Ensembl" id="ENSSORT00005044857.1">
    <property type="protein sequence ID" value="ENSSORP00005043746.1"/>
    <property type="gene ID" value="ENSSORG00005020193.1"/>
</dbReference>
<comment type="subcellular location">
    <subcellularLocation>
        <location evidence="2">Chromosome</location>
        <location evidence="2">Centromere</location>
    </subcellularLocation>
    <subcellularLocation>
        <location evidence="1">Nucleus</location>
    </subcellularLocation>
</comment>
<dbReference type="InParanoid" id="A0A673BM01"/>
<sequence length="362" mass="41067">MIISVVKTPRNSDGAQRSSYRQSYRSYVGAVSRLGLTSALTARRLNTSRRAPRAHNITDKVSPEHLAVLVKKEWQLSYVTPLFQFRHTQLKRYSQQLSAFIAAERQGVAVEVEEPQHSFKASFSVVHGMAEAEEDAETILIQVHSKHHFSRRDDPEKCVWSGWLACINGSPEYIRSLPKDFICLPLFGSSGGDPLTSSVKSWFQQTFDCCFGSLEINHTSLQWLGSLWTNCQPESNIQHLKMIWAVPVVPPLQITYTVNPQDAWELWTCVRKDAQVEKEGEEEEEEEEEGIIDIEEVNMFMQELKSHFYRHFKLDLSAGNLVQVSTALGSAKTSGRIKISNSRYMISTLTLLTECALLKMPV</sequence>
<dbReference type="GO" id="GO:0000775">
    <property type="term" value="C:chromosome, centromeric region"/>
    <property type="evidence" value="ECO:0007669"/>
    <property type="project" value="UniProtKB-SubCell"/>
</dbReference>
<dbReference type="AlphaFoldDB" id="A0A673BM01"/>
<evidence type="ECO:0000256" key="5">
    <source>
        <dbReference type="ARBA" id="ARBA00022454"/>
    </source>
</evidence>
<dbReference type="Pfam" id="PF13092">
    <property type="entry name" value="CENP-L"/>
    <property type="match status" value="1"/>
</dbReference>
<dbReference type="InterPro" id="IPR025204">
    <property type="entry name" value="CENP-L"/>
</dbReference>
<evidence type="ECO:0000256" key="2">
    <source>
        <dbReference type="ARBA" id="ARBA00004584"/>
    </source>
</evidence>
<keyword evidence="5" id="KW-0158">Chromosome</keyword>
<organism evidence="8 9">
    <name type="scientific">Sphaeramia orbicularis</name>
    <name type="common">orbiculate cardinalfish</name>
    <dbReference type="NCBI Taxonomy" id="375764"/>
    <lineage>
        <taxon>Eukaryota</taxon>
        <taxon>Metazoa</taxon>
        <taxon>Chordata</taxon>
        <taxon>Craniata</taxon>
        <taxon>Vertebrata</taxon>
        <taxon>Euteleostomi</taxon>
        <taxon>Actinopterygii</taxon>
        <taxon>Neopterygii</taxon>
        <taxon>Teleostei</taxon>
        <taxon>Neoteleostei</taxon>
        <taxon>Acanthomorphata</taxon>
        <taxon>Gobiaria</taxon>
        <taxon>Kurtiformes</taxon>
        <taxon>Apogonoidei</taxon>
        <taxon>Apogonidae</taxon>
        <taxon>Apogoninae</taxon>
        <taxon>Sphaeramia</taxon>
    </lineage>
</organism>
<dbReference type="GO" id="GO:0005634">
    <property type="term" value="C:nucleus"/>
    <property type="evidence" value="ECO:0007669"/>
    <property type="project" value="UniProtKB-SubCell"/>
</dbReference>
<reference evidence="8" key="3">
    <citation type="submission" date="2025-09" db="UniProtKB">
        <authorList>
            <consortium name="Ensembl"/>
        </authorList>
    </citation>
    <scope>IDENTIFICATION</scope>
</reference>
<evidence type="ECO:0000256" key="1">
    <source>
        <dbReference type="ARBA" id="ARBA00004123"/>
    </source>
</evidence>
<dbReference type="Proteomes" id="UP000472271">
    <property type="component" value="Chromosome 2"/>
</dbReference>
<evidence type="ECO:0000256" key="4">
    <source>
        <dbReference type="ARBA" id="ARBA00016380"/>
    </source>
</evidence>